<protein>
    <submittedName>
        <fullName evidence="4">Muc19</fullName>
    </submittedName>
</protein>
<keyword evidence="2" id="KW-1133">Transmembrane helix</keyword>
<feature type="transmembrane region" description="Helical" evidence="2">
    <location>
        <begin position="376"/>
        <end position="398"/>
    </location>
</feature>
<accession>M0PB51</accession>
<sequence length="403" mass="40449">MVDDSGNAVSGVTVEAVYDGQTVASTETNADGYYDFQVSNEDNSLEAGDEVEITTDGASDTIEWQSGAAERLDLSGANAPDDGGDGSTDDGGADDDTDDDGASGGGGGGGGGGGAGTGDGPDTDAEPPEPPADVDVESDETADLAFDSETGQTTATFSEDSAVASVAFDFETDGTVNARTLSAAPDETGPAPGAEAAVSQITVGDSLTNNAATIRKRVSQDRLDEIGAPAEDLTAFRFADGEWQALDTDVVEETDAGATVEFETPGFSYFAVSATGEPTAAFDAPGEVDAGDDVELDASASEDEYGEIASYDWSVGGESLSGETATTTLDDAGDVDVELTVTNDAGETDTTTQTISVLETGDGDGTADPTPEDDGLPVGLIGGIVVLLLVLVGLGVFARGQND</sequence>
<feature type="compositionally biased region" description="Gly residues" evidence="1">
    <location>
        <begin position="102"/>
        <end position="119"/>
    </location>
</feature>
<evidence type="ECO:0000256" key="1">
    <source>
        <dbReference type="SAM" id="MobiDB-lite"/>
    </source>
</evidence>
<dbReference type="Proteomes" id="UP000011575">
    <property type="component" value="Unassembled WGS sequence"/>
</dbReference>
<feature type="compositionally biased region" description="Polar residues" evidence="1">
    <location>
        <begin position="149"/>
        <end position="159"/>
    </location>
</feature>
<keyword evidence="2" id="KW-0472">Membrane</keyword>
<feature type="region of interest" description="Disordered" evidence="1">
    <location>
        <begin position="23"/>
        <end position="160"/>
    </location>
</feature>
<feature type="compositionally biased region" description="Acidic residues" evidence="1">
    <location>
        <begin position="121"/>
        <end position="142"/>
    </location>
</feature>
<dbReference type="InterPro" id="IPR035986">
    <property type="entry name" value="PKD_dom_sf"/>
</dbReference>
<feature type="compositionally biased region" description="Acidic residues" evidence="1">
    <location>
        <begin position="43"/>
        <end position="53"/>
    </location>
</feature>
<evidence type="ECO:0000313" key="5">
    <source>
        <dbReference type="Proteomes" id="UP000011575"/>
    </source>
</evidence>
<dbReference type="InterPro" id="IPR013783">
    <property type="entry name" value="Ig-like_fold"/>
</dbReference>
<dbReference type="Pfam" id="PF18911">
    <property type="entry name" value="PKD_4"/>
    <property type="match status" value="1"/>
</dbReference>
<evidence type="ECO:0000313" key="4">
    <source>
        <dbReference type="EMBL" id="EMA66030.1"/>
    </source>
</evidence>
<dbReference type="AlphaFoldDB" id="M0PB51"/>
<dbReference type="SUPFAM" id="SSF49299">
    <property type="entry name" value="PKD domain"/>
    <property type="match status" value="1"/>
</dbReference>
<feature type="compositionally biased region" description="Acidic residues" evidence="1">
    <location>
        <begin position="82"/>
        <end position="101"/>
    </location>
</feature>
<comment type="caution">
    <text evidence="4">The sequence shown here is derived from an EMBL/GenBank/DDBJ whole genome shotgun (WGS) entry which is preliminary data.</text>
</comment>
<keyword evidence="5" id="KW-1185">Reference proteome</keyword>
<keyword evidence="2" id="KW-0812">Transmembrane</keyword>
<evidence type="ECO:0000259" key="3">
    <source>
        <dbReference type="PROSITE" id="PS50093"/>
    </source>
</evidence>
<organism evidence="4 5">
    <name type="scientific">Halorubrum aidingense JCM 13560</name>
    <dbReference type="NCBI Taxonomy" id="1230454"/>
    <lineage>
        <taxon>Archaea</taxon>
        <taxon>Methanobacteriati</taxon>
        <taxon>Methanobacteriota</taxon>
        <taxon>Stenosarchaea group</taxon>
        <taxon>Halobacteria</taxon>
        <taxon>Halobacteriales</taxon>
        <taxon>Haloferacaceae</taxon>
        <taxon>Halorubrum</taxon>
    </lineage>
</organism>
<dbReference type="NCBIfam" id="TIGR04213">
    <property type="entry name" value="PGF_pre_PGF"/>
    <property type="match status" value="1"/>
</dbReference>
<dbReference type="STRING" id="1230454.C461_12683"/>
<name>M0PB51_9EURY</name>
<dbReference type="EMBL" id="AOJI01000029">
    <property type="protein sequence ID" value="EMA66030.1"/>
    <property type="molecule type" value="Genomic_DNA"/>
</dbReference>
<dbReference type="SMART" id="SM00089">
    <property type="entry name" value="PKD"/>
    <property type="match status" value="1"/>
</dbReference>
<reference evidence="4 5" key="1">
    <citation type="journal article" date="2014" name="PLoS Genet.">
        <title>Phylogenetically driven sequencing of extremely halophilic archaea reveals strategies for static and dynamic osmo-response.</title>
        <authorList>
            <person name="Becker E.A."/>
            <person name="Seitzer P.M."/>
            <person name="Tritt A."/>
            <person name="Larsen D."/>
            <person name="Krusor M."/>
            <person name="Yao A.I."/>
            <person name="Wu D."/>
            <person name="Madern D."/>
            <person name="Eisen J.A."/>
            <person name="Darling A.E."/>
            <person name="Facciotti M.T."/>
        </authorList>
    </citation>
    <scope>NUCLEOTIDE SEQUENCE [LARGE SCALE GENOMIC DNA]</scope>
    <source>
        <strain evidence="4 5">JCM 13560</strain>
    </source>
</reference>
<dbReference type="PROSITE" id="PS50093">
    <property type="entry name" value="PKD"/>
    <property type="match status" value="1"/>
</dbReference>
<gene>
    <name evidence="4" type="ORF">C461_12683</name>
</gene>
<proteinExistence type="predicted"/>
<dbReference type="CDD" id="cd00146">
    <property type="entry name" value="PKD"/>
    <property type="match status" value="1"/>
</dbReference>
<feature type="domain" description="PKD" evidence="3">
    <location>
        <begin position="277"/>
        <end position="357"/>
    </location>
</feature>
<dbReference type="PATRIC" id="fig|1230454.4.peg.2546"/>
<dbReference type="Gene3D" id="2.60.40.10">
    <property type="entry name" value="Immunoglobulins"/>
    <property type="match status" value="2"/>
</dbReference>
<dbReference type="SUPFAM" id="SSF49478">
    <property type="entry name" value="Cna protein B-type domain"/>
    <property type="match status" value="1"/>
</dbReference>
<evidence type="ECO:0000256" key="2">
    <source>
        <dbReference type="SAM" id="Phobius"/>
    </source>
</evidence>
<dbReference type="InterPro" id="IPR022409">
    <property type="entry name" value="PKD/Chitinase_dom"/>
</dbReference>
<dbReference type="InterPro" id="IPR026453">
    <property type="entry name" value="PGF_pre_PGF"/>
</dbReference>
<dbReference type="InterPro" id="IPR000601">
    <property type="entry name" value="PKD_dom"/>
</dbReference>